<evidence type="ECO:0000259" key="7">
    <source>
        <dbReference type="PROSITE" id="PS50090"/>
    </source>
</evidence>
<feature type="domain" description="HTH myb-type" evidence="8">
    <location>
        <begin position="47"/>
        <end position="101"/>
    </location>
</feature>
<dbReference type="Pfam" id="PF00249">
    <property type="entry name" value="Myb_DNA-binding"/>
    <property type="match status" value="1"/>
</dbReference>
<dbReference type="GO" id="GO:0003677">
    <property type="term" value="F:DNA binding"/>
    <property type="evidence" value="ECO:0007669"/>
    <property type="project" value="UniProtKB-KW"/>
</dbReference>
<sequence length="108" mass="12970">MKERQRLQPEEGGLLRTYVKQYGPKEWHLTSQRMGKSYLKRWKNCLKPGIKKGSLTLEEQNLVISLQAKYDNKWKKIASKVPNRTAKRLGKWWEVFKEKQLKLQQQQQ</sequence>
<keyword evidence="4" id="KW-0238">DNA-binding</keyword>
<dbReference type="InterPro" id="IPR009057">
    <property type="entry name" value="Homeodomain-like_sf"/>
</dbReference>
<dbReference type="EMBL" id="DUZY01000001">
    <property type="protein sequence ID" value="DAD23682.1"/>
    <property type="molecule type" value="Genomic_DNA"/>
</dbReference>
<dbReference type="CDD" id="cd00167">
    <property type="entry name" value="SANT"/>
    <property type="match status" value="1"/>
</dbReference>
<keyword evidence="10" id="KW-1185">Reference proteome</keyword>
<comment type="subcellular location">
    <subcellularLocation>
        <location evidence="1">Nucleus</location>
    </subcellularLocation>
</comment>
<gene>
    <name evidence="9" type="ORF">HUJ06_025145</name>
</gene>
<evidence type="ECO:0000256" key="3">
    <source>
        <dbReference type="ARBA" id="ARBA00023015"/>
    </source>
</evidence>
<reference evidence="9 10" key="1">
    <citation type="journal article" date="2020" name="Mol. Biol. Evol.">
        <title>Distinct Expression and Methylation Patterns for Genes with Different Fates following a Single Whole-Genome Duplication in Flowering Plants.</title>
        <authorList>
            <person name="Shi T."/>
            <person name="Rahmani R.S."/>
            <person name="Gugger P.F."/>
            <person name="Wang M."/>
            <person name="Li H."/>
            <person name="Zhang Y."/>
            <person name="Li Z."/>
            <person name="Wang Q."/>
            <person name="Van de Peer Y."/>
            <person name="Marchal K."/>
            <person name="Chen J."/>
        </authorList>
    </citation>
    <scope>NUCLEOTIDE SEQUENCE [LARGE SCALE GENOMIC DNA]</scope>
    <source>
        <tissue evidence="9">Leaf</tissue>
    </source>
</reference>
<dbReference type="SMART" id="SM00717">
    <property type="entry name" value="SANT"/>
    <property type="match status" value="2"/>
</dbReference>
<dbReference type="InterPro" id="IPR052844">
    <property type="entry name" value="Leaf_Dev_Regulator"/>
</dbReference>
<dbReference type="PROSITE" id="PS51294">
    <property type="entry name" value="HTH_MYB"/>
    <property type="match status" value="1"/>
</dbReference>
<dbReference type="GO" id="GO:0006355">
    <property type="term" value="P:regulation of DNA-templated transcription"/>
    <property type="evidence" value="ECO:0007669"/>
    <property type="project" value="UniProtKB-ARBA"/>
</dbReference>
<evidence type="ECO:0000256" key="5">
    <source>
        <dbReference type="ARBA" id="ARBA00023163"/>
    </source>
</evidence>
<dbReference type="PANTHER" id="PTHR47214:SF1">
    <property type="entry name" value="PROTEIN ROUGH SHEATH 2 HOMOLOG"/>
    <property type="match status" value="1"/>
</dbReference>
<evidence type="ECO:0000256" key="4">
    <source>
        <dbReference type="ARBA" id="ARBA00023125"/>
    </source>
</evidence>
<keyword evidence="5" id="KW-0804">Transcription</keyword>
<keyword evidence="2" id="KW-0677">Repeat</keyword>
<dbReference type="SUPFAM" id="SSF46689">
    <property type="entry name" value="Homeodomain-like"/>
    <property type="match status" value="1"/>
</dbReference>
<evidence type="ECO:0000256" key="2">
    <source>
        <dbReference type="ARBA" id="ARBA00022737"/>
    </source>
</evidence>
<keyword evidence="6" id="KW-0539">Nucleus</keyword>
<dbReference type="PANTHER" id="PTHR47214">
    <property type="entry name" value="PROTEIN ROUGH SHEATH 2 HOMOLOG"/>
    <property type="match status" value="1"/>
</dbReference>
<dbReference type="AlphaFoldDB" id="A0A822XUL6"/>
<evidence type="ECO:0000256" key="6">
    <source>
        <dbReference type="ARBA" id="ARBA00023242"/>
    </source>
</evidence>
<dbReference type="GO" id="GO:0005634">
    <property type="term" value="C:nucleus"/>
    <property type="evidence" value="ECO:0007669"/>
    <property type="project" value="UniProtKB-SubCell"/>
</dbReference>
<organism evidence="9 10">
    <name type="scientific">Nelumbo nucifera</name>
    <name type="common">Sacred lotus</name>
    <dbReference type="NCBI Taxonomy" id="4432"/>
    <lineage>
        <taxon>Eukaryota</taxon>
        <taxon>Viridiplantae</taxon>
        <taxon>Streptophyta</taxon>
        <taxon>Embryophyta</taxon>
        <taxon>Tracheophyta</taxon>
        <taxon>Spermatophyta</taxon>
        <taxon>Magnoliopsida</taxon>
        <taxon>Proteales</taxon>
        <taxon>Nelumbonaceae</taxon>
        <taxon>Nelumbo</taxon>
    </lineage>
</organism>
<evidence type="ECO:0000313" key="10">
    <source>
        <dbReference type="Proteomes" id="UP000607653"/>
    </source>
</evidence>
<dbReference type="InterPro" id="IPR017930">
    <property type="entry name" value="Myb_dom"/>
</dbReference>
<dbReference type="FunFam" id="1.10.10.60:FF:000449">
    <property type="entry name" value="MYB-related transcription factor"/>
    <property type="match status" value="1"/>
</dbReference>
<accession>A0A822XUL6</accession>
<feature type="domain" description="Myb-like" evidence="7">
    <location>
        <begin position="47"/>
        <end position="97"/>
    </location>
</feature>
<dbReference type="PROSITE" id="PS50090">
    <property type="entry name" value="MYB_LIKE"/>
    <property type="match status" value="1"/>
</dbReference>
<keyword evidence="3" id="KW-0805">Transcription regulation</keyword>
<evidence type="ECO:0000313" key="9">
    <source>
        <dbReference type="EMBL" id="DAD23682.1"/>
    </source>
</evidence>
<dbReference type="Proteomes" id="UP000607653">
    <property type="component" value="Unassembled WGS sequence"/>
</dbReference>
<protein>
    <submittedName>
        <fullName evidence="9">Uncharacterized protein</fullName>
    </submittedName>
</protein>
<evidence type="ECO:0000256" key="1">
    <source>
        <dbReference type="ARBA" id="ARBA00004123"/>
    </source>
</evidence>
<dbReference type="InterPro" id="IPR001005">
    <property type="entry name" value="SANT/Myb"/>
</dbReference>
<dbReference type="Gene3D" id="1.10.10.60">
    <property type="entry name" value="Homeodomain-like"/>
    <property type="match status" value="2"/>
</dbReference>
<comment type="caution">
    <text evidence="9">The sequence shown here is derived from an EMBL/GenBank/DDBJ whole genome shotgun (WGS) entry which is preliminary data.</text>
</comment>
<name>A0A822XUL6_NELNU</name>
<evidence type="ECO:0000259" key="8">
    <source>
        <dbReference type="PROSITE" id="PS51294"/>
    </source>
</evidence>
<proteinExistence type="predicted"/>